<name>A0ABV4YBT5_9CYAN</name>
<sequence>MPTVRYAIASHKNQYQYLRLSAFICLKKTMLVRSASDVSATVRRSIVFTTGILSPVSAMN</sequence>
<gene>
    <name evidence="1" type="ORF">ACE1B6_13495</name>
</gene>
<evidence type="ECO:0000313" key="2">
    <source>
        <dbReference type="Proteomes" id="UP001576776"/>
    </source>
</evidence>
<dbReference type="RefSeq" id="WP_413257760.1">
    <property type="nucleotide sequence ID" value="NZ_JBHFNS010000056.1"/>
</dbReference>
<reference evidence="1 2" key="1">
    <citation type="submission" date="2024-09" db="EMBL/GenBank/DDBJ databases">
        <title>Floridaenema gen nov. (Aerosakkonemataceae, Aerosakkonematales ord. nov., Cyanobacteria) from benthic tropical and subtropical fresh waters, with the description of four new species.</title>
        <authorList>
            <person name="Moretto J.A."/>
            <person name="Berthold D.E."/>
            <person name="Lefler F.W."/>
            <person name="Huang I.-S."/>
            <person name="Laughinghouse H. IV."/>
        </authorList>
    </citation>
    <scope>NUCLEOTIDE SEQUENCE [LARGE SCALE GENOMIC DNA]</scope>
    <source>
        <strain evidence="1 2">BLCC-F154</strain>
    </source>
</reference>
<protein>
    <submittedName>
        <fullName evidence="1">Uncharacterized protein</fullName>
    </submittedName>
</protein>
<dbReference type="Proteomes" id="UP001576776">
    <property type="component" value="Unassembled WGS sequence"/>
</dbReference>
<evidence type="ECO:0000313" key="1">
    <source>
        <dbReference type="EMBL" id="MFB2936262.1"/>
    </source>
</evidence>
<keyword evidence="2" id="KW-1185">Reference proteome</keyword>
<comment type="caution">
    <text evidence="1">The sequence shown here is derived from an EMBL/GenBank/DDBJ whole genome shotgun (WGS) entry which is preliminary data.</text>
</comment>
<proteinExistence type="predicted"/>
<dbReference type="EMBL" id="JBHFNS010000056">
    <property type="protein sequence ID" value="MFB2936262.1"/>
    <property type="molecule type" value="Genomic_DNA"/>
</dbReference>
<organism evidence="1 2">
    <name type="scientific">Floridaenema fluviatile BLCC-F154</name>
    <dbReference type="NCBI Taxonomy" id="3153640"/>
    <lineage>
        <taxon>Bacteria</taxon>
        <taxon>Bacillati</taxon>
        <taxon>Cyanobacteriota</taxon>
        <taxon>Cyanophyceae</taxon>
        <taxon>Oscillatoriophycideae</taxon>
        <taxon>Aerosakkonematales</taxon>
        <taxon>Aerosakkonemataceae</taxon>
        <taxon>Floridanema</taxon>
        <taxon>Floridanema fluviatile</taxon>
    </lineage>
</organism>
<accession>A0ABV4YBT5</accession>